<gene>
    <name evidence="1" type="ORF">OFUS_LOCUS23992</name>
</gene>
<accession>A0A8J1TBG1</accession>
<evidence type="ECO:0000313" key="1">
    <source>
        <dbReference type="EMBL" id="CAH1800056.1"/>
    </source>
</evidence>
<protein>
    <submittedName>
        <fullName evidence="1">Uncharacterized protein</fullName>
    </submittedName>
</protein>
<dbReference type="AlphaFoldDB" id="A0A8J1TBG1"/>
<comment type="caution">
    <text evidence="1">The sequence shown here is derived from an EMBL/GenBank/DDBJ whole genome shotgun (WGS) entry which is preliminary data.</text>
</comment>
<dbReference type="EMBL" id="CAIIXF020000011">
    <property type="protein sequence ID" value="CAH1800056.1"/>
    <property type="molecule type" value="Genomic_DNA"/>
</dbReference>
<keyword evidence="2" id="KW-1185">Reference proteome</keyword>
<organism evidence="1 2">
    <name type="scientific">Owenia fusiformis</name>
    <name type="common">Polychaete worm</name>
    <dbReference type="NCBI Taxonomy" id="6347"/>
    <lineage>
        <taxon>Eukaryota</taxon>
        <taxon>Metazoa</taxon>
        <taxon>Spiralia</taxon>
        <taxon>Lophotrochozoa</taxon>
        <taxon>Annelida</taxon>
        <taxon>Polychaeta</taxon>
        <taxon>Sedentaria</taxon>
        <taxon>Canalipalpata</taxon>
        <taxon>Sabellida</taxon>
        <taxon>Oweniida</taxon>
        <taxon>Oweniidae</taxon>
        <taxon>Owenia</taxon>
    </lineage>
</organism>
<proteinExistence type="predicted"/>
<sequence length="238" mass="28003">MNMTRHTRLLGDLQPSRIDRKIVIQSDRASMGTIIKAREVLWNRVPRKLARTIKDPEMEYRRYVAMQTKRQSVHDKEPIQNLHRRHGIKRAIPMETLFEHAPKDRDVNSNTLSFNDMKTKSHPYSMGKTLSRPLQGGPNSQNATTNLPWKSLPAHERNHKERDNMLDVSLNDIISVKYSRYYDWDDRSKTKPKQNEPFFGSEINKLSAQWKDRMPRNKQRKCAKRSTGKLCRITENIP</sequence>
<reference evidence="1" key="1">
    <citation type="submission" date="2022-03" db="EMBL/GenBank/DDBJ databases">
        <authorList>
            <person name="Martin C."/>
        </authorList>
    </citation>
    <scope>NUCLEOTIDE SEQUENCE</scope>
</reference>
<dbReference type="Proteomes" id="UP000749559">
    <property type="component" value="Unassembled WGS sequence"/>
</dbReference>
<name>A0A8J1TBG1_OWEFU</name>
<evidence type="ECO:0000313" key="2">
    <source>
        <dbReference type="Proteomes" id="UP000749559"/>
    </source>
</evidence>